<dbReference type="GO" id="GO:0004497">
    <property type="term" value="F:monooxygenase activity"/>
    <property type="evidence" value="ECO:0007669"/>
    <property type="project" value="UniProtKB-KW"/>
</dbReference>
<dbReference type="RefSeq" id="WP_188562901.1">
    <property type="nucleotide sequence ID" value="NZ_BMGY01000032.1"/>
</dbReference>
<reference evidence="3" key="1">
    <citation type="journal article" date="2019" name="Int. J. Syst. Evol. Microbiol.">
        <title>The Global Catalogue of Microorganisms (GCM) 10K type strain sequencing project: providing services to taxonomists for standard genome sequencing and annotation.</title>
        <authorList>
            <consortium name="The Broad Institute Genomics Platform"/>
            <consortium name="The Broad Institute Genome Sequencing Center for Infectious Disease"/>
            <person name="Wu L."/>
            <person name="Ma J."/>
        </authorList>
    </citation>
    <scope>NUCLEOTIDE SEQUENCE [LARGE SCALE GENOMIC DNA]</scope>
    <source>
        <strain evidence="3">CGMCC 1.14966</strain>
    </source>
</reference>
<dbReference type="EMBL" id="BMGY01000032">
    <property type="protein sequence ID" value="GGH88503.1"/>
    <property type="molecule type" value="Genomic_DNA"/>
</dbReference>
<accession>A0ABQ2AD05</accession>
<sequence length="315" mass="34969">MKKLAIGLLDFGIRHQSVNSLLRINDLLDYASQADRLGFSRLWLSEHHIPSAVQAWSSPTILLPLLAGMTSRIRVGVAGILLGIHQPYHVAGEYKMLNNLFPNRIDLGLANGGVMPTVAELATGIAGLNMPESFAQNLAKLFFCLNEEEELLKLGTVLPPYKGSVPPTWALSTNMGKSLHRALDHNMNLARSIFHKGADREFHKDTLLDFKEEFYARHQRYPQTTLVIAGAVHRSTAKAYAAAAPIETGYDYNIVGTPTQFHETLLQYQHDYGFDEIIIQNVALKPKDRALALDLWSDVFDLKHSTAVPTANTMA</sequence>
<dbReference type="PANTHER" id="PTHR30137:SF6">
    <property type="entry name" value="LUCIFERASE-LIKE MONOOXYGENASE"/>
    <property type="match status" value="1"/>
</dbReference>
<dbReference type="InterPro" id="IPR036661">
    <property type="entry name" value="Luciferase-like_sf"/>
</dbReference>
<evidence type="ECO:0000313" key="2">
    <source>
        <dbReference type="EMBL" id="GGH88503.1"/>
    </source>
</evidence>
<dbReference type="Pfam" id="PF00296">
    <property type="entry name" value="Bac_luciferase"/>
    <property type="match status" value="1"/>
</dbReference>
<keyword evidence="2" id="KW-0560">Oxidoreductase</keyword>
<dbReference type="PANTHER" id="PTHR30137">
    <property type="entry name" value="LUCIFERASE-LIKE MONOOXYGENASE"/>
    <property type="match status" value="1"/>
</dbReference>
<keyword evidence="3" id="KW-1185">Reference proteome</keyword>
<dbReference type="InterPro" id="IPR050766">
    <property type="entry name" value="Bact_Lucif_Oxidored"/>
</dbReference>
<organism evidence="2 3">
    <name type="scientific">Hymenobacter frigidus</name>
    <dbReference type="NCBI Taxonomy" id="1524095"/>
    <lineage>
        <taxon>Bacteria</taxon>
        <taxon>Pseudomonadati</taxon>
        <taxon>Bacteroidota</taxon>
        <taxon>Cytophagia</taxon>
        <taxon>Cytophagales</taxon>
        <taxon>Hymenobacteraceae</taxon>
        <taxon>Hymenobacter</taxon>
    </lineage>
</organism>
<proteinExistence type="predicted"/>
<dbReference type="InterPro" id="IPR011251">
    <property type="entry name" value="Luciferase-like_dom"/>
</dbReference>
<evidence type="ECO:0000313" key="3">
    <source>
        <dbReference type="Proteomes" id="UP000637774"/>
    </source>
</evidence>
<dbReference type="SUPFAM" id="SSF51679">
    <property type="entry name" value="Bacterial luciferase-like"/>
    <property type="match status" value="1"/>
</dbReference>
<evidence type="ECO:0000259" key="1">
    <source>
        <dbReference type="Pfam" id="PF00296"/>
    </source>
</evidence>
<dbReference type="Proteomes" id="UP000637774">
    <property type="component" value="Unassembled WGS sequence"/>
</dbReference>
<name>A0ABQ2AD05_9BACT</name>
<dbReference type="Gene3D" id="3.20.20.30">
    <property type="entry name" value="Luciferase-like domain"/>
    <property type="match status" value="1"/>
</dbReference>
<gene>
    <name evidence="2" type="ORF">GCM10011495_29920</name>
</gene>
<keyword evidence="2" id="KW-0503">Monooxygenase</keyword>
<feature type="domain" description="Luciferase-like" evidence="1">
    <location>
        <begin position="22"/>
        <end position="115"/>
    </location>
</feature>
<comment type="caution">
    <text evidence="2">The sequence shown here is derived from an EMBL/GenBank/DDBJ whole genome shotgun (WGS) entry which is preliminary data.</text>
</comment>
<protein>
    <submittedName>
        <fullName evidence="2">Monooxygenase</fullName>
    </submittedName>
</protein>